<protein>
    <recommendedName>
        <fullName evidence="4">NfeD-like C-terminal domain-containing protein</fullName>
    </recommendedName>
</protein>
<keyword evidence="1" id="KW-0812">Transmembrane</keyword>
<accession>A0A7Y0LYD5</accession>
<keyword evidence="1" id="KW-0472">Membrane</keyword>
<evidence type="ECO:0000256" key="1">
    <source>
        <dbReference type="SAM" id="Phobius"/>
    </source>
</evidence>
<sequence>MLTFLIIGGIGLVLLLVALPLGDVLDFGDGALSGTSLGAGAVVFGAIGAIVTANGLPTVWAYVGAALFAVLTVLVVQRLVARLRATEDGQPRSLTGVTGVVTATITPSGSGEVSLDDARELERRLAWADVAIEPGTRVVVVEQSGSRVKVEPVGAAERRAS</sequence>
<dbReference type="InterPro" id="IPR012340">
    <property type="entry name" value="NA-bd_OB-fold"/>
</dbReference>
<dbReference type="Proteomes" id="UP000562124">
    <property type="component" value="Unassembled WGS sequence"/>
</dbReference>
<proteinExistence type="predicted"/>
<keyword evidence="3" id="KW-1185">Reference proteome</keyword>
<evidence type="ECO:0000313" key="2">
    <source>
        <dbReference type="EMBL" id="NMR20214.1"/>
    </source>
</evidence>
<dbReference type="RefSeq" id="WP_169324595.1">
    <property type="nucleotide sequence ID" value="NZ_JABCJJ010000010.1"/>
</dbReference>
<name>A0A7Y0LYD5_CELFI</name>
<gene>
    <name evidence="2" type="ORF">HIR71_08280</name>
</gene>
<dbReference type="EMBL" id="JABCJJ010000010">
    <property type="protein sequence ID" value="NMR20214.1"/>
    <property type="molecule type" value="Genomic_DNA"/>
</dbReference>
<keyword evidence="1" id="KW-1133">Transmembrane helix</keyword>
<evidence type="ECO:0008006" key="4">
    <source>
        <dbReference type="Google" id="ProtNLM"/>
    </source>
</evidence>
<organism evidence="2 3">
    <name type="scientific">Cellulomonas fimi</name>
    <dbReference type="NCBI Taxonomy" id="1708"/>
    <lineage>
        <taxon>Bacteria</taxon>
        <taxon>Bacillati</taxon>
        <taxon>Actinomycetota</taxon>
        <taxon>Actinomycetes</taxon>
        <taxon>Micrococcales</taxon>
        <taxon>Cellulomonadaceae</taxon>
        <taxon>Cellulomonas</taxon>
    </lineage>
</organism>
<dbReference type="AlphaFoldDB" id="A0A7Y0LYD5"/>
<reference evidence="2 3" key="1">
    <citation type="submission" date="2020-04" db="EMBL/GenBank/DDBJ databases">
        <title>Sequencing and Assembly of C. fimi.</title>
        <authorList>
            <person name="Ramsey A.R."/>
        </authorList>
    </citation>
    <scope>NUCLEOTIDE SEQUENCE [LARGE SCALE GENOMIC DNA]</scope>
    <source>
        <strain evidence="2 3">SB</strain>
    </source>
</reference>
<feature type="transmembrane region" description="Helical" evidence="1">
    <location>
        <begin position="32"/>
        <end position="53"/>
    </location>
</feature>
<feature type="transmembrane region" description="Helical" evidence="1">
    <location>
        <begin position="59"/>
        <end position="76"/>
    </location>
</feature>
<dbReference type="Gene3D" id="2.40.50.140">
    <property type="entry name" value="Nucleic acid-binding proteins"/>
    <property type="match status" value="1"/>
</dbReference>
<comment type="caution">
    <text evidence="2">The sequence shown here is derived from an EMBL/GenBank/DDBJ whole genome shotgun (WGS) entry which is preliminary data.</text>
</comment>
<feature type="transmembrane region" description="Helical" evidence="1">
    <location>
        <begin position="6"/>
        <end position="25"/>
    </location>
</feature>
<evidence type="ECO:0000313" key="3">
    <source>
        <dbReference type="Proteomes" id="UP000562124"/>
    </source>
</evidence>